<dbReference type="EMBL" id="UINC01213670">
    <property type="protein sequence ID" value="SVE38556.1"/>
    <property type="molecule type" value="Genomic_DNA"/>
</dbReference>
<name>A0A383D1Y2_9ZZZZ</name>
<proteinExistence type="predicted"/>
<feature type="non-terminal residue" evidence="1">
    <location>
        <position position="52"/>
    </location>
</feature>
<gene>
    <name evidence="1" type="ORF">METZ01_LOCUS491410</name>
</gene>
<organism evidence="1">
    <name type="scientific">marine metagenome</name>
    <dbReference type="NCBI Taxonomy" id="408172"/>
    <lineage>
        <taxon>unclassified sequences</taxon>
        <taxon>metagenomes</taxon>
        <taxon>ecological metagenomes</taxon>
    </lineage>
</organism>
<sequence>MCAEKISSNNQLMDHEAFVGEARDVFEMEISALREVQSRLDDAFAKAVQIIL</sequence>
<evidence type="ECO:0000313" key="1">
    <source>
        <dbReference type="EMBL" id="SVE38556.1"/>
    </source>
</evidence>
<dbReference type="AlphaFoldDB" id="A0A383D1Y2"/>
<accession>A0A383D1Y2</accession>
<reference evidence="1" key="1">
    <citation type="submission" date="2018-05" db="EMBL/GenBank/DDBJ databases">
        <authorList>
            <person name="Lanie J.A."/>
            <person name="Ng W.-L."/>
            <person name="Kazmierczak K.M."/>
            <person name="Andrzejewski T.M."/>
            <person name="Davidsen T.M."/>
            <person name="Wayne K.J."/>
            <person name="Tettelin H."/>
            <person name="Glass J.I."/>
            <person name="Rusch D."/>
            <person name="Podicherti R."/>
            <person name="Tsui H.-C.T."/>
            <person name="Winkler M.E."/>
        </authorList>
    </citation>
    <scope>NUCLEOTIDE SEQUENCE</scope>
</reference>
<protein>
    <submittedName>
        <fullName evidence="1">Uncharacterized protein</fullName>
    </submittedName>
</protein>